<reference evidence="2 3" key="1">
    <citation type="journal article" date="2017" name="Gigascience">
        <title>Draft genome of the honey bee ectoparasitic mite, Tropilaelaps mercedesae, is shaped by the parasitic life history.</title>
        <authorList>
            <person name="Dong X."/>
            <person name="Armstrong S.D."/>
            <person name="Xia D."/>
            <person name="Makepeace B.L."/>
            <person name="Darby A.C."/>
            <person name="Kadowaki T."/>
        </authorList>
    </citation>
    <scope>NUCLEOTIDE SEQUENCE [LARGE SCALE GENOMIC DNA]</scope>
    <source>
        <strain evidence="2">Wuxi-XJTLU</strain>
    </source>
</reference>
<sequence>MGACKQPKICIYQPHNNSFSRLRAGEGPVLSSCQRHLKYRQQTQKQQQHDAGSKDASSKDATAPSKLPP</sequence>
<gene>
    <name evidence="2" type="ORF">BIW11_03267</name>
</gene>
<dbReference type="InParanoid" id="A0A1V9XPG8"/>
<evidence type="ECO:0000313" key="3">
    <source>
        <dbReference type="Proteomes" id="UP000192247"/>
    </source>
</evidence>
<proteinExistence type="predicted"/>
<evidence type="ECO:0000256" key="1">
    <source>
        <dbReference type="SAM" id="MobiDB-lite"/>
    </source>
</evidence>
<dbReference type="EMBL" id="MNPL01006401">
    <property type="protein sequence ID" value="OQR75409.1"/>
    <property type="molecule type" value="Genomic_DNA"/>
</dbReference>
<organism evidence="2 3">
    <name type="scientific">Tropilaelaps mercedesae</name>
    <dbReference type="NCBI Taxonomy" id="418985"/>
    <lineage>
        <taxon>Eukaryota</taxon>
        <taxon>Metazoa</taxon>
        <taxon>Ecdysozoa</taxon>
        <taxon>Arthropoda</taxon>
        <taxon>Chelicerata</taxon>
        <taxon>Arachnida</taxon>
        <taxon>Acari</taxon>
        <taxon>Parasitiformes</taxon>
        <taxon>Mesostigmata</taxon>
        <taxon>Gamasina</taxon>
        <taxon>Dermanyssoidea</taxon>
        <taxon>Laelapidae</taxon>
        <taxon>Tropilaelaps</taxon>
    </lineage>
</organism>
<feature type="compositionally biased region" description="Basic and acidic residues" evidence="1">
    <location>
        <begin position="47"/>
        <end position="58"/>
    </location>
</feature>
<accession>A0A1V9XPG8</accession>
<name>A0A1V9XPG8_9ACAR</name>
<protein>
    <submittedName>
        <fullName evidence="2">Uncharacterized protein</fullName>
    </submittedName>
</protein>
<evidence type="ECO:0000313" key="2">
    <source>
        <dbReference type="EMBL" id="OQR75409.1"/>
    </source>
</evidence>
<feature type="region of interest" description="Disordered" evidence="1">
    <location>
        <begin position="38"/>
        <end position="69"/>
    </location>
</feature>
<dbReference type="Proteomes" id="UP000192247">
    <property type="component" value="Unassembled WGS sequence"/>
</dbReference>
<keyword evidence="3" id="KW-1185">Reference proteome</keyword>
<dbReference type="AlphaFoldDB" id="A0A1V9XPG8"/>
<comment type="caution">
    <text evidence="2">The sequence shown here is derived from an EMBL/GenBank/DDBJ whole genome shotgun (WGS) entry which is preliminary data.</text>
</comment>